<evidence type="ECO:0000256" key="1">
    <source>
        <dbReference type="SAM" id="MobiDB-lite"/>
    </source>
</evidence>
<feature type="compositionally biased region" description="Low complexity" evidence="1">
    <location>
        <begin position="216"/>
        <end position="234"/>
    </location>
</feature>
<accession>A0ABN2F3A1</accession>
<feature type="region of interest" description="Disordered" evidence="1">
    <location>
        <begin position="216"/>
        <end position="258"/>
    </location>
</feature>
<sequence>MLYAPPQLTSADLRVLADLEEMRHHLCVHLRKEEQWIRQLRRSLTARAVVGSNTIEGCAASIDDTEALMAGEAPLETNDVTRRERVNHQRAMTCIQALPDAGAEFRYDLGLLNGLHFMMQEPHTRKRPGRLRTMPIYIRSADDPIVAACRGPDPGLVTGLMDELVRWLNEGDLDAPVHVRASMAHLNLVMIHPGPTGTGACRERCPRWCSPGRPCCRRSSPPSRSGCFRPSGRRAYGGPCTSRMPASARSRPCASPNL</sequence>
<dbReference type="Proteomes" id="UP001500064">
    <property type="component" value="Unassembled WGS sequence"/>
</dbReference>
<evidence type="ECO:0000313" key="2">
    <source>
        <dbReference type="EMBL" id="GAA1628789.1"/>
    </source>
</evidence>
<protein>
    <submittedName>
        <fullName evidence="2">Uncharacterized protein</fullName>
    </submittedName>
</protein>
<proteinExistence type="predicted"/>
<gene>
    <name evidence="2" type="ORF">GCM10009733_026940</name>
</gene>
<dbReference type="EMBL" id="BAAAMU010000015">
    <property type="protein sequence ID" value="GAA1628789.1"/>
    <property type="molecule type" value="Genomic_DNA"/>
</dbReference>
<dbReference type="Gene3D" id="1.10.3290.10">
    <property type="entry name" value="Fido-like domain"/>
    <property type="match status" value="1"/>
</dbReference>
<evidence type="ECO:0000313" key="3">
    <source>
        <dbReference type="Proteomes" id="UP001500064"/>
    </source>
</evidence>
<comment type="caution">
    <text evidence="2">The sequence shown here is derived from an EMBL/GenBank/DDBJ whole genome shotgun (WGS) entry which is preliminary data.</text>
</comment>
<dbReference type="SUPFAM" id="SSF140931">
    <property type="entry name" value="Fic-like"/>
    <property type="match status" value="1"/>
</dbReference>
<dbReference type="PANTHER" id="PTHR13504">
    <property type="entry name" value="FIDO DOMAIN-CONTAINING PROTEIN DDB_G0283145"/>
    <property type="match status" value="1"/>
</dbReference>
<dbReference type="InterPro" id="IPR036597">
    <property type="entry name" value="Fido-like_dom_sf"/>
</dbReference>
<organism evidence="2 3">
    <name type="scientific">Nonomuraea maheshkhaliensis</name>
    <dbReference type="NCBI Taxonomy" id="419590"/>
    <lineage>
        <taxon>Bacteria</taxon>
        <taxon>Bacillati</taxon>
        <taxon>Actinomycetota</taxon>
        <taxon>Actinomycetes</taxon>
        <taxon>Streptosporangiales</taxon>
        <taxon>Streptosporangiaceae</taxon>
        <taxon>Nonomuraea</taxon>
    </lineage>
</organism>
<name>A0ABN2F3A1_9ACTN</name>
<keyword evidence="3" id="KW-1185">Reference proteome</keyword>
<reference evidence="2 3" key="1">
    <citation type="journal article" date="2019" name="Int. J. Syst. Evol. Microbiol.">
        <title>The Global Catalogue of Microorganisms (GCM) 10K type strain sequencing project: providing services to taxonomists for standard genome sequencing and annotation.</title>
        <authorList>
            <consortium name="The Broad Institute Genomics Platform"/>
            <consortium name="The Broad Institute Genome Sequencing Center for Infectious Disease"/>
            <person name="Wu L."/>
            <person name="Ma J."/>
        </authorList>
    </citation>
    <scope>NUCLEOTIDE SEQUENCE [LARGE SCALE GENOMIC DNA]</scope>
    <source>
        <strain evidence="2 3">JCM 13929</strain>
    </source>
</reference>
<dbReference type="PANTHER" id="PTHR13504:SF38">
    <property type="entry name" value="FIDO DOMAIN-CONTAINING PROTEIN"/>
    <property type="match status" value="1"/>
</dbReference>
<dbReference type="InterPro" id="IPR040198">
    <property type="entry name" value="Fido_containing"/>
</dbReference>